<accession>A0A1Y2CZS1</accession>
<dbReference type="OrthoDB" id="2147915at2759"/>
<organism evidence="2 3">
    <name type="scientific">Rhizoclosmatium globosum</name>
    <dbReference type="NCBI Taxonomy" id="329046"/>
    <lineage>
        <taxon>Eukaryota</taxon>
        <taxon>Fungi</taxon>
        <taxon>Fungi incertae sedis</taxon>
        <taxon>Chytridiomycota</taxon>
        <taxon>Chytridiomycota incertae sedis</taxon>
        <taxon>Chytridiomycetes</taxon>
        <taxon>Chytridiales</taxon>
        <taxon>Chytriomycetaceae</taxon>
        <taxon>Rhizoclosmatium</taxon>
    </lineage>
</organism>
<feature type="region of interest" description="Disordered" evidence="1">
    <location>
        <begin position="199"/>
        <end position="274"/>
    </location>
</feature>
<sequence length="589" mass="65838">MTRGIGHKKAVNTDLYLAIFDAYKDVNPWSKQISVPHAKQGLQTDIVMGDDGFYAQYDSTMKTHFPKHTHEDQEEIEKEVPAGRPLGPPSAKTKVSVVFGDSMKHQPERLRSVATDHYVLYPGELIKAKNNPTKDKEKEERAKELNNWQSKKELMMSAAHIGTATRDDIPLDTRHFANFTSTNTDTYIAPKHVDPVIRFDLKPRGPTSIPEGDRDKQNSYATESTTSFVRHNIQPSGNERDRGFHTQRSNKALLGKSGEATEFQTTSQSIYQKPTSGFSDLSISVIKGQQRGRSSIAFGQHFEVPKSNFISHNQKQQSVTQRDFNSQQEERMPRLHLSEHHLPWSKNFVVETNNPDGIKTGMPSALQPDNRDAQYKSCATHDFVYVKDKKHKLVTGPEYTGTCNSETTYRSSIPTGDEAKFPSNKLATITSNSYPAYQGLKMPTFPVLGEKVTKSAFTLGDGLGVVEDNSVVKNVERCKNGQGLDMLKAVNEEYGMGENKTTNSVIYQFPTNAEITHTLEPKTVHSKLLFPLESHVKAETAYGTTTNAFHGMRPGILEVKQPQGIIARGHSSIVLGDKRHFTTRGDPVF</sequence>
<protein>
    <submittedName>
        <fullName evidence="2">Uncharacterized protein</fullName>
    </submittedName>
</protein>
<evidence type="ECO:0000256" key="1">
    <source>
        <dbReference type="SAM" id="MobiDB-lite"/>
    </source>
</evidence>
<reference evidence="2 3" key="1">
    <citation type="submission" date="2016-07" db="EMBL/GenBank/DDBJ databases">
        <title>Pervasive Adenine N6-methylation of Active Genes in Fungi.</title>
        <authorList>
            <consortium name="DOE Joint Genome Institute"/>
            <person name="Mondo S.J."/>
            <person name="Dannebaum R.O."/>
            <person name="Kuo R.C."/>
            <person name="Labutti K."/>
            <person name="Haridas S."/>
            <person name="Kuo A."/>
            <person name="Salamov A."/>
            <person name="Ahrendt S.R."/>
            <person name="Lipzen A."/>
            <person name="Sullivan W."/>
            <person name="Andreopoulos W.B."/>
            <person name="Clum A."/>
            <person name="Lindquist E."/>
            <person name="Daum C."/>
            <person name="Ramamoorthy G.K."/>
            <person name="Gryganskyi A."/>
            <person name="Culley D."/>
            <person name="Magnuson J.K."/>
            <person name="James T.Y."/>
            <person name="O'Malley M.A."/>
            <person name="Stajich J.E."/>
            <person name="Spatafora J.W."/>
            <person name="Visel A."/>
            <person name="Grigoriev I.V."/>
        </authorList>
    </citation>
    <scope>NUCLEOTIDE SEQUENCE [LARGE SCALE GENOMIC DNA]</scope>
    <source>
        <strain evidence="2 3">JEL800</strain>
    </source>
</reference>
<keyword evidence="3" id="KW-1185">Reference proteome</keyword>
<evidence type="ECO:0000313" key="3">
    <source>
        <dbReference type="Proteomes" id="UP000193642"/>
    </source>
</evidence>
<dbReference type="AlphaFoldDB" id="A0A1Y2CZS1"/>
<feature type="compositionally biased region" description="Polar residues" evidence="1">
    <location>
        <begin position="218"/>
        <end position="237"/>
    </location>
</feature>
<evidence type="ECO:0000313" key="2">
    <source>
        <dbReference type="EMBL" id="ORY52529.1"/>
    </source>
</evidence>
<gene>
    <name evidence="2" type="ORF">BCR33DRAFT_711818</name>
</gene>
<dbReference type="Proteomes" id="UP000193642">
    <property type="component" value="Unassembled WGS sequence"/>
</dbReference>
<feature type="compositionally biased region" description="Polar residues" evidence="1">
    <location>
        <begin position="262"/>
        <end position="274"/>
    </location>
</feature>
<proteinExistence type="predicted"/>
<dbReference type="EMBL" id="MCGO01000003">
    <property type="protein sequence ID" value="ORY52529.1"/>
    <property type="molecule type" value="Genomic_DNA"/>
</dbReference>
<comment type="caution">
    <text evidence="2">The sequence shown here is derived from an EMBL/GenBank/DDBJ whole genome shotgun (WGS) entry which is preliminary data.</text>
</comment>
<name>A0A1Y2CZS1_9FUNG</name>